<proteinExistence type="predicted"/>
<keyword evidence="1" id="KW-0862">Zinc</keyword>
<keyword evidence="6" id="KW-1185">Reference proteome</keyword>
<reference evidence="5 6" key="1">
    <citation type="submission" date="2010-05" db="EMBL/GenBank/DDBJ databases">
        <title>The Genome Sequence of Thecamonas trahens ATCC 50062.</title>
        <authorList>
            <consortium name="The Broad Institute Genome Sequencing Platform"/>
            <person name="Russ C."/>
            <person name="Cuomo C."/>
            <person name="Shea T."/>
            <person name="Young S.K."/>
            <person name="Zeng Q."/>
            <person name="Koehrsen M."/>
            <person name="Haas B."/>
            <person name="Borodovsky M."/>
            <person name="Guigo R."/>
            <person name="Alvarado L."/>
            <person name="Berlin A."/>
            <person name="Bochicchio J."/>
            <person name="Borenstein D."/>
            <person name="Chapman S."/>
            <person name="Chen Z."/>
            <person name="Freedman E."/>
            <person name="Gellesch M."/>
            <person name="Goldberg J."/>
            <person name="Griggs A."/>
            <person name="Gujja S."/>
            <person name="Heilman E."/>
            <person name="Heiman D."/>
            <person name="Hepburn T."/>
            <person name="Howarth C."/>
            <person name="Jen D."/>
            <person name="Larson L."/>
            <person name="Mehta T."/>
            <person name="Park D."/>
            <person name="Pearson M."/>
            <person name="Roberts A."/>
            <person name="Saif S."/>
            <person name="Shenoy N."/>
            <person name="Sisk P."/>
            <person name="Stolte C."/>
            <person name="Sykes S."/>
            <person name="Thomson T."/>
            <person name="Walk T."/>
            <person name="White J."/>
            <person name="Yandava C."/>
            <person name="Burger G."/>
            <person name="Gray M.W."/>
            <person name="Holland P.W.H."/>
            <person name="King N."/>
            <person name="Lang F.B.F."/>
            <person name="Roger A.J."/>
            <person name="Ruiz-Trillo I."/>
            <person name="Lander E."/>
            <person name="Nusbaum C."/>
        </authorList>
    </citation>
    <scope>NUCLEOTIDE SEQUENCE [LARGE SCALE GENOMIC DNA]</scope>
    <source>
        <strain evidence="5 6">ATCC 50062</strain>
    </source>
</reference>
<dbReference type="Gene3D" id="3.30.160.60">
    <property type="entry name" value="Classic Zinc Finger"/>
    <property type="match status" value="1"/>
</dbReference>
<evidence type="ECO:0000313" key="6">
    <source>
        <dbReference type="Proteomes" id="UP000054408"/>
    </source>
</evidence>
<evidence type="ECO:0000256" key="1">
    <source>
        <dbReference type="PROSITE-ProRule" id="PRU00024"/>
    </source>
</evidence>
<feature type="domain" description="B box-type" evidence="4">
    <location>
        <begin position="13"/>
        <end position="57"/>
    </location>
</feature>
<sequence length="433" mass="44136">MGDTVEHDGLRPVCESCEAAAACVVCGSCGGALCLACDSALHPPSSRLMTAHVRTAIPGLKPGGGSSVAAAMAAVMGVAAGAATGDGSGPCPAHPHLDGTYYCMSCPSQTAVCSECVVHGVHAAHAVALVADAAAAIRPQIDASAASIRLALGGGQSLVDGLRARATDHASAFEQAEAELAAGFDRLRAAVDKAQAAALNRLAGARAEHLASLEVLAEEVAGKMEDLRELDAEIAAASEAPGPHRVLALYGSDVAGRAEDLKAYLCELAEDAGDACHGGSTAALNATLDDMSVDVSSVEAFITALGTDGTSSGRTMAASGLGTSPRRRGRRLSVTSSPPPRPQEPRASPLATVRARRAVALGSPPREAHELSPAAAPVLSPALARADANTQRFRRLLDGYESQHRGRMRERRAARRAAAMHAAHSPNKLLFKG</sequence>
<feature type="region of interest" description="Disordered" evidence="3">
    <location>
        <begin position="309"/>
        <end position="350"/>
    </location>
</feature>
<dbReference type="InterPro" id="IPR047153">
    <property type="entry name" value="TRIM45/56/19-like"/>
</dbReference>
<dbReference type="GeneID" id="25564818"/>
<dbReference type="SUPFAM" id="SSF57845">
    <property type="entry name" value="B-box zinc-binding domain"/>
    <property type="match status" value="1"/>
</dbReference>
<keyword evidence="1" id="KW-0863">Zinc-finger</keyword>
<dbReference type="PANTHER" id="PTHR25462">
    <property type="entry name" value="BONUS, ISOFORM C-RELATED"/>
    <property type="match status" value="1"/>
</dbReference>
<dbReference type="CDD" id="cd19756">
    <property type="entry name" value="Bbox2"/>
    <property type="match status" value="1"/>
</dbReference>
<protein>
    <recommendedName>
        <fullName evidence="4">B box-type domain-containing protein</fullName>
    </recommendedName>
</protein>
<evidence type="ECO:0000256" key="2">
    <source>
        <dbReference type="SAM" id="Coils"/>
    </source>
</evidence>
<name>A0A0L0DBA0_THETB</name>
<organism evidence="5 6">
    <name type="scientific">Thecamonas trahens ATCC 50062</name>
    <dbReference type="NCBI Taxonomy" id="461836"/>
    <lineage>
        <taxon>Eukaryota</taxon>
        <taxon>Apusozoa</taxon>
        <taxon>Apusomonadida</taxon>
        <taxon>Apusomonadidae</taxon>
        <taxon>Thecamonas</taxon>
    </lineage>
</organism>
<dbReference type="RefSeq" id="XP_013757816.1">
    <property type="nucleotide sequence ID" value="XM_013902362.1"/>
</dbReference>
<dbReference type="PANTHER" id="PTHR25462:SF296">
    <property type="entry name" value="MEIOTIC P26, ISOFORM F"/>
    <property type="match status" value="1"/>
</dbReference>
<dbReference type="Proteomes" id="UP000054408">
    <property type="component" value="Unassembled WGS sequence"/>
</dbReference>
<keyword evidence="1" id="KW-0479">Metal-binding</keyword>
<evidence type="ECO:0000313" key="5">
    <source>
        <dbReference type="EMBL" id="KNC49391.1"/>
    </source>
</evidence>
<feature type="coiled-coil region" evidence="2">
    <location>
        <begin position="210"/>
        <end position="240"/>
    </location>
</feature>
<evidence type="ECO:0000256" key="3">
    <source>
        <dbReference type="SAM" id="MobiDB-lite"/>
    </source>
</evidence>
<dbReference type="GO" id="GO:0008270">
    <property type="term" value="F:zinc ion binding"/>
    <property type="evidence" value="ECO:0007669"/>
    <property type="project" value="UniProtKB-KW"/>
</dbReference>
<dbReference type="CDD" id="cd19757">
    <property type="entry name" value="Bbox1"/>
    <property type="match status" value="1"/>
</dbReference>
<dbReference type="PROSITE" id="PS50119">
    <property type="entry name" value="ZF_BBOX"/>
    <property type="match status" value="1"/>
</dbReference>
<dbReference type="eggNOG" id="ENOG502SQQT">
    <property type="taxonomic scope" value="Eukaryota"/>
</dbReference>
<keyword evidence="2" id="KW-0175">Coiled coil</keyword>
<gene>
    <name evidence="5" type="ORF">AMSG_05391</name>
</gene>
<dbReference type="InterPro" id="IPR000315">
    <property type="entry name" value="Znf_B-box"/>
</dbReference>
<accession>A0A0L0DBA0</accession>
<dbReference type="STRING" id="461836.A0A0L0DBA0"/>
<dbReference type="EMBL" id="GL349455">
    <property type="protein sequence ID" value="KNC49391.1"/>
    <property type="molecule type" value="Genomic_DNA"/>
</dbReference>
<dbReference type="AlphaFoldDB" id="A0A0L0DBA0"/>
<dbReference type="SMART" id="SM00336">
    <property type="entry name" value="BBOX"/>
    <property type="match status" value="2"/>
</dbReference>
<evidence type="ECO:0000259" key="4">
    <source>
        <dbReference type="PROSITE" id="PS50119"/>
    </source>
</evidence>